<evidence type="ECO:0000313" key="2">
    <source>
        <dbReference type="Proteomes" id="UP000809789"/>
    </source>
</evidence>
<reference evidence="1" key="1">
    <citation type="submission" date="2021-07" db="EMBL/GenBank/DDBJ databases">
        <title>Elsinoe batatas strain:CRI-CJ2 Genome sequencing and assembly.</title>
        <authorList>
            <person name="Huang L."/>
        </authorList>
    </citation>
    <scope>NUCLEOTIDE SEQUENCE</scope>
    <source>
        <strain evidence="1">CRI-CJ2</strain>
    </source>
</reference>
<keyword evidence="2" id="KW-1185">Reference proteome</keyword>
<dbReference type="OrthoDB" id="3800738at2759"/>
<comment type="caution">
    <text evidence="1">The sequence shown here is derived from an EMBL/GenBank/DDBJ whole genome shotgun (WGS) entry which is preliminary data.</text>
</comment>
<proteinExistence type="predicted"/>
<protein>
    <recommendedName>
        <fullName evidence="3">F-box domain-containing protein</fullName>
    </recommendedName>
</protein>
<dbReference type="AlphaFoldDB" id="A0A8K0L9N5"/>
<accession>A0A8K0L9N5</accession>
<sequence>MDVRDCNRSIRHTTQTHVLENPYLLAQILEYLCMRHLLRLQLISNSVVRTDVEDHDKWKCCRATISRPLEGFPNNYQLFPVHMAHPLLGTSHASEMAGMTNGEECDEIWDLINNDERASWRHMYICQSPLAEVQCLYTVCGLREEDGDDGKGDTSELIVQRNGGVIWGHLFDQVRGQEDLARLYQACDDEVFYIDAREVCFQFSKPAVEDGIHCDLCDRFKRELIIEI</sequence>
<evidence type="ECO:0008006" key="3">
    <source>
        <dbReference type="Google" id="ProtNLM"/>
    </source>
</evidence>
<evidence type="ECO:0000313" key="1">
    <source>
        <dbReference type="EMBL" id="KAG8630070.1"/>
    </source>
</evidence>
<organism evidence="1 2">
    <name type="scientific">Elsinoe batatas</name>
    <dbReference type="NCBI Taxonomy" id="2601811"/>
    <lineage>
        <taxon>Eukaryota</taxon>
        <taxon>Fungi</taxon>
        <taxon>Dikarya</taxon>
        <taxon>Ascomycota</taxon>
        <taxon>Pezizomycotina</taxon>
        <taxon>Dothideomycetes</taxon>
        <taxon>Dothideomycetidae</taxon>
        <taxon>Myriangiales</taxon>
        <taxon>Elsinoaceae</taxon>
        <taxon>Elsinoe</taxon>
    </lineage>
</organism>
<name>A0A8K0L9N5_9PEZI</name>
<dbReference type="EMBL" id="JAESVG020000002">
    <property type="protein sequence ID" value="KAG8630070.1"/>
    <property type="molecule type" value="Genomic_DNA"/>
</dbReference>
<dbReference type="Proteomes" id="UP000809789">
    <property type="component" value="Unassembled WGS sequence"/>
</dbReference>
<gene>
    <name evidence="1" type="ORF">KVT40_001689</name>
</gene>